<dbReference type="SMART" id="SM00984">
    <property type="entry name" value="UDPG_MGDP_dh_C"/>
    <property type="match status" value="1"/>
</dbReference>
<keyword evidence="3" id="KW-1185">Reference proteome</keyword>
<dbReference type="EMBL" id="BAABHK010000016">
    <property type="protein sequence ID" value="GAA4635974.1"/>
    <property type="molecule type" value="Genomic_DNA"/>
</dbReference>
<organism evidence="2 3">
    <name type="scientific">Actinoallomurus vinaceus</name>
    <dbReference type="NCBI Taxonomy" id="1080074"/>
    <lineage>
        <taxon>Bacteria</taxon>
        <taxon>Bacillati</taxon>
        <taxon>Actinomycetota</taxon>
        <taxon>Actinomycetes</taxon>
        <taxon>Streptosporangiales</taxon>
        <taxon>Thermomonosporaceae</taxon>
        <taxon>Actinoallomurus</taxon>
    </lineage>
</organism>
<gene>
    <name evidence="2" type="ORF">GCM10023196_083790</name>
</gene>
<dbReference type="SUPFAM" id="SSF52413">
    <property type="entry name" value="UDP-glucose/GDP-mannose dehydrogenase C-terminal domain"/>
    <property type="match status" value="1"/>
</dbReference>
<accession>A0ABP8UMV3</accession>
<comment type="caution">
    <text evidence="2">The sequence shown here is derived from an EMBL/GenBank/DDBJ whole genome shotgun (WGS) entry which is preliminary data.</text>
</comment>
<dbReference type="InterPro" id="IPR036220">
    <property type="entry name" value="UDP-Glc/GDP-Man_DH_C_sf"/>
</dbReference>
<dbReference type="Pfam" id="PF03720">
    <property type="entry name" value="UDPG_MGDP_dh_C"/>
    <property type="match status" value="1"/>
</dbReference>
<feature type="domain" description="UDP-glucose/GDP-mannose dehydrogenase C-terminal" evidence="1">
    <location>
        <begin position="31"/>
        <end position="132"/>
    </location>
</feature>
<dbReference type="PANTHER" id="PTHR43750">
    <property type="entry name" value="UDP-GLUCOSE 6-DEHYDROGENASE TUAD"/>
    <property type="match status" value="1"/>
</dbReference>
<dbReference type="RefSeq" id="WP_345438952.1">
    <property type="nucleotide sequence ID" value="NZ_BAABHK010000016.1"/>
</dbReference>
<evidence type="ECO:0000313" key="3">
    <source>
        <dbReference type="Proteomes" id="UP001501442"/>
    </source>
</evidence>
<dbReference type="PANTHER" id="PTHR43750:SF3">
    <property type="entry name" value="UDP-GLUCOSE 6-DEHYDROGENASE TUAD"/>
    <property type="match status" value="1"/>
</dbReference>
<evidence type="ECO:0000313" key="2">
    <source>
        <dbReference type="EMBL" id="GAA4635974.1"/>
    </source>
</evidence>
<dbReference type="InterPro" id="IPR014027">
    <property type="entry name" value="UDP-Glc/GDP-Man_DH_C"/>
</dbReference>
<proteinExistence type="predicted"/>
<protein>
    <recommendedName>
        <fullName evidence="1">UDP-glucose/GDP-mannose dehydrogenase C-terminal domain-containing protein</fullName>
    </recommendedName>
</protein>
<dbReference type="Proteomes" id="UP001501442">
    <property type="component" value="Unassembled WGS sequence"/>
</dbReference>
<reference evidence="3" key="1">
    <citation type="journal article" date="2019" name="Int. J. Syst. Evol. Microbiol.">
        <title>The Global Catalogue of Microorganisms (GCM) 10K type strain sequencing project: providing services to taxonomists for standard genome sequencing and annotation.</title>
        <authorList>
            <consortium name="The Broad Institute Genomics Platform"/>
            <consortium name="The Broad Institute Genome Sequencing Center for Infectious Disease"/>
            <person name="Wu L."/>
            <person name="Ma J."/>
        </authorList>
    </citation>
    <scope>NUCLEOTIDE SEQUENCE [LARGE SCALE GENOMIC DNA]</scope>
    <source>
        <strain evidence="3">JCM 17939</strain>
    </source>
</reference>
<sequence length="139" mass="15349">MSFLHEVDAINRRRRARTVDLVRELLGGRIAASGAAFKPNSDDIRDAPALDVARTMHGLGGHVRVLDPAALHNARRAYLEPRHGDSALDVAHDADVVVLLTEWAEFREIDLEALGQVVRHRRIVDGRHALDDDAWPSAG</sequence>
<evidence type="ECO:0000259" key="1">
    <source>
        <dbReference type="SMART" id="SM00984"/>
    </source>
</evidence>
<dbReference type="Gene3D" id="3.40.50.720">
    <property type="entry name" value="NAD(P)-binding Rossmann-like Domain"/>
    <property type="match status" value="1"/>
</dbReference>
<name>A0ABP8UMV3_9ACTN</name>